<sequence>MIVKKLEDIAEVFSGVQISRFIDLNENKFPVIKNKFVEDEILDYHYENISKNINKKYYSKKGDIIISLSQPNTVSLLQKEGFIIPMYFAIIRLNEGYDSSFIYHLMNSDLFHNKLHVLLEGGTLRVIKVADLKKMKINIPNFEKQNDYGKFLDLIDKKCKLLNYKKSCNEKIKEYLIQTQLKGE</sequence>
<keyword evidence="3" id="KW-0238">DNA-binding</keyword>
<gene>
    <name evidence="5" type="ORF">EDC42_1195</name>
</gene>
<dbReference type="GO" id="GO:0009307">
    <property type="term" value="P:DNA restriction-modification system"/>
    <property type="evidence" value="ECO:0007669"/>
    <property type="project" value="UniProtKB-KW"/>
</dbReference>
<dbReference type="Gene3D" id="3.90.220.20">
    <property type="entry name" value="DNA methylase specificity domains"/>
    <property type="match status" value="1"/>
</dbReference>
<dbReference type="RefSeq" id="WP_069575518.1">
    <property type="nucleotide sequence ID" value="NZ_RKRG01000002.1"/>
</dbReference>
<dbReference type="InterPro" id="IPR000055">
    <property type="entry name" value="Restrct_endonuc_typeI_TRD"/>
</dbReference>
<dbReference type="InterPro" id="IPR044946">
    <property type="entry name" value="Restrct_endonuc_typeI_TRD_sf"/>
</dbReference>
<dbReference type="CDD" id="cd16961">
    <property type="entry name" value="RMtype1_S_TRD-CR_like"/>
    <property type="match status" value="1"/>
</dbReference>
<evidence type="ECO:0000256" key="2">
    <source>
        <dbReference type="ARBA" id="ARBA00022747"/>
    </source>
</evidence>
<name>A0A3N5B392_9EURY</name>
<dbReference type="PANTHER" id="PTHR30408:SF12">
    <property type="entry name" value="TYPE I RESTRICTION ENZYME MJAVIII SPECIFICITY SUBUNIT"/>
    <property type="match status" value="1"/>
</dbReference>
<reference evidence="5 6" key="1">
    <citation type="submission" date="2018-11" db="EMBL/GenBank/DDBJ databases">
        <title>Genomic Encyclopedia of Type Strains, Phase IV (KMG-IV): sequencing the most valuable type-strain genomes for metagenomic binning, comparative biology and taxonomic classification.</title>
        <authorList>
            <person name="Goeker M."/>
        </authorList>
    </citation>
    <scope>NUCLEOTIDE SEQUENCE [LARGE SCALE GENOMIC DNA]</scope>
    <source>
        <strain evidence="5 6">DSM 11977</strain>
    </source>
</reference>
<dbReference type="SUPFAM" id="SSF116734">
    <property type="entry name" value="DNA methylase specificity domain"/>
    <property type="match status" value="1"/>
</dbReference>
<dbReference type="Pfam" id="PF01420">
    <property type="entry name" value="Methylase_S"/>
    <property type="match status" value="1"/>
</dbReference>
<keyword evidence="2" id="KW-0680">Restriction system</keyword>
<accession>A0A3N5B392</accession>
<dbReference type="Proteomes" id="UP000271783">
    <property type="component" value="Unassembled WGS sequence"/>
</dbReference>
<feature type="domain" description="Type I restriction modification DNA specificity" evidence="4">
    <location>
        <begin position="3"/>
        <end position="163"/>
    </location>
</feature>
<comment type="caution">
    <text evidence="5">The sequence shown here is derived from an EMBL/GenBank/DDBJ whole genome shotgun (WGS) entry which is preliminary data.</text>
</comment>
<organism evidence="5 6">
    <name type="scientific">Methanobrevibacter gottschalkii DSM 11977</name>
    <dbReference type="NCBI Taxonomy" id="1122229"/>
    <lineage>
        <taxon>Archaea</taxon>
        <taxon>Methanobacteriati</taxon>
        <taxon>Methanobacteriota</taxon>
        <taxon>Methanomada group</taxon>
        <taxon>Methanobacteria</taxon>
        <taxon>Methanobacteriales</taxon>
        <taxon>Methanobacteriaceae</taxon>
        <taxon>Methanobrevibacter</taxon>
    </lineage>
</organism>
<dbReference type="GO" id="GO:0003677">
    <property type="term" value="F:DNA binding"/>
    <property type="evidence" value="ECO:0007669"/>
    <property type="project" value="UniProtKB-KW"/>
</dbReference>
<dbReference type="PANTHER" id="PTHR30408">
    <property type="entry name" value="TYPE-1 RESTRICTION ENZYME ECOKI SPECIFICITY PROTEIN"/>
    <property type="match status" value="1"/>
</dbReference>
<comment type="similarity">
    <text evidence="1">Belongs to the type-I restriction system S methylase family.</text>
</comment>
<evidence type="ECO:0000259" key="4">
    <source>
        <dbReference type="Pfam" id="PF01420"/>
    </source>
</evidence>
<protein>
    <submittedName>
        <fullName evidence="5">Type I restriction enzyme S subunit</fullName>
    </submittedName>
</protein>
<evidence type="ECO:0000313" key="5">
    <source>
        <dbReference type="EMBL" id="RPF51854.1"/>
    </source>
</evidence>
<keyword evidence="6" id="KW-1185">Reference proteome</keyword>
<evidence type="ECO:0000256" key="1">
    <source>
        <dbReference type="ARBA" id="ARBA00010923"/>
    </source>
</evidence>
<dbReference type="AlphaFoldDB" id="A0A3N5B392"/>
<proteinExistence type="inferred from homology"/>
<evidence type="ECO:0000256" key="3">
    <source>
        <dbReference type="ARBA" id="ARBA00023125"/>
    </source>
</evidence>
<dbReference type="EMBL" id="RKRG01000002">
    <property type="protein sequence ID" value="RPF51854.1"/>
    <property type="molecule type" value="Genomic_DNA"/>
</dbReference>
<evidence type="ECO:0000313" key="6">
    <source>
        <dbReference type="Proteomes" id="UP000271783"/>
    </source>
</evidence>
<dbReference type="InterPro" id="IPR052021">
    <property type="entry name" value="Type-I_RS_S_subunit"/>
</dbReference>